<dbReference type="NCBIfam" id="TIGR03025">
    <property type="entry name" value="EPS_sugtrans"/>
    <property type="match status" value="1"/>
</dbReference>
<evidence type="ECO:0000256" key="7">
    <source>
        <dbReference type="SAM" id="Phobius"/>
    </source>
</evidence>
<dbReference type="Pfam" id="PF02397">
    <property type="entry name" value="Bac_transf"/>
    <property type="match status" value="1"/>
</dbReference>
<dbReference type="RefSeq" id="WP_229431580.1">
    <property type="nucleotide sequence ID" value="NZ_JAJHPV010000010.1"/>
</dbReference>
<keyword evidence="6 7" id="KW-0472">Membrane</keyword>
<name>A0ABS8ITS6_9BURK</name>
<comment type="caution">
    <text evidence="9">The sequence shown here is derived from an EMBL/GenBank/DDBJ whole genome shotgun (WGS) entry which is preliminary data.</text>
</comment>
<keyword evidence="4 7" id="KW-0812">Transmembrane</keyword>
<evidence type="ECO:0000256" key="4">
    <source>
        <dbReference type="ARBA" id="ARBA00022692"/>
    </source>
</evidence>
<evidence type="ECO:0000256" key="2">
    <source>
        <dbReference type="ARBA" id="ARBA00006464"/>
    </source>
</evidence>
<gene>
    <name evidence="9" type="ORF">LMJ30_06760</name>
</gene>
<dbReference type="Proteomes" id="UP001198701">
    <property type="component" value="Unassembled WGS sequence"/>
</dbReference>
<dbReference type="InterPro" id="IPR017464">
    <property type="entry name" value="Sugar_tfrase_EpsB_2"/>
</dbReference>
<keyword evidence="3" id="KW-0808">Transferase</keyword>
<proteinExistence type="inferred from homology"/>
<evidence type="ECO:0000313" key="10">
    <source>
        <dbReference type="Proteomes" id="UP001198701"/>
    </source>
</evidence>
<feature type="transmembrane region" description="Helical" evidence="7">
    <location>
        <begin position="111"/>
        <end position="134"/>
    </location>
</feature>
<evidence type="ECO:0000259" key="8">
    <source>
        <dbReference type="Pfam" id="PF02397"/>
    </source>
</evidence>
<dbReference type="NCBIfam" id="TIGR03013">
    <property type="entry name" value="EpsB_2"/>
    <property type="match status" value="1"/>
</dbReference>
<comment type="similarity">
    <text evidence="2">Belongs to the bacterial sugar transferase family.</text>
</comment>
<keyword evidence="10" id="KW-1185">Reference proteome</keyword>
<feature type="transmembrane region" description="Helical" evidence="7">
    <location>
        <begin position="284"/>
        <end position="307"/>
    </location>
</feature>
<keyword evidence="5 7" id="KW-1133">Transmembrane helix</keyword>
<evidence type="ECO:0000256" key="6">
    <source>
        <dbReference type="ARBA" id="ARBA00023136"/>
    </source>
</evidence>
<dbReference type="InterPro" id="IPR017475">
    <property type="entry name" value="EPS_sugar_tfrase"/>
</dbReference>
<evidence type="ECO:0000313" key="9">
    <source>
        <dbReference type="EMBL" id="MCC6070654.1"/>
    </source>
</evidence>
<feature type="transmembrane region" description="Helical" evidence="7">
    <location>
        <begin position="51"/>
        <end position="72"/>
    </location>
</feature>
<reference evidence="9 10" key="1">
    <citation type="submission" date="2021-11" db="EMBL/GenBank/DDBJ databases">
        <authorList>
            <person name="Huq M.A."/>
        </authorList>
    </citation>
    <scope>NUCLEOTIDE SEQUENCE [LARGE SCALE GENOMIC DNA]</scope>
    <source>
        <strain evidence="9 10">MAHUQ-52</strain>
    </source>
</reference>
<dbReference type="PANTHER" id="PTHR30576:SF21">
    <property type="entry name" value="UDP-GLUCOSE:UNDECAPRENYL-PHOSPHATE GLUCOSE-1-PHOSPHATE TRANSFERASE"/>
    <property type="match status" value="1"/>
</dbReference>
<feature type="transmembrane region" description="Helical" evidence="7">
    <location>
        <begin position="12"/>
        <end position="31"/>
    </location>
</feature>
<evidence type="ECO:0000256" key="3">
    <source>
        <dbReference type="ARBA" id="ARBA00022679"/>
    </source>
</evidence>
<sequence length="467" mass="52404">MLKISNHYVSKIVFFLLFVEVLVLVGAAYAGAAVRFLGLEEGGAVPGIDHFFTSALAFAAAIIFSMSAMGMYQLNFSEGLRNPFFNKLMPSFAIGFVILTLLFYVAPEIQIGRGLLLVVFLIAGVGILAARTIFFKTSELRFLESRILFLGSGALAKECSELAMRDTSYHKYDIAGFIPMPQEDALVPADRLMTIREGHSLAWVAAANNVKEIVVSVENRRSGFPIQELLDCKLQGIKVTDAATFFERETCQIRVDSLQPSWLVFGGGFDQSFVRSFMKRSFDLICSGAILLATFPIMLITALLIYIEDRAPIFYQQERVGKDGNTFNVLKFRSMRNDAEKGGKPQWAAQNDPRVTRVGNFIRKTRIDELPQILNVFKGEMSFVGPRPERPYFVEQLAEVVPYYNVRHSIKPGITGWAQVRYGYGSSAEDALQKLQYDLYYVKNNSLFLDILILIDTLKVVLFRSGR</sequence>
<accession>A0ABS8ITS6</accession>
<organism evidence="9 10">
    <name type="scientific">Massilia agrisoli</name>
    <dbReference type="NCBI Taxonomy" id="2892444"/>
    <lineage>
        <taxon>Bacteria</taxon>
        <taxon>Pseudomonadati</taxon>
        <taxon>Pseudomonadota</taxon>
        <taxon>Betaproteobacteria</taxon>
        <taxon>Burkholderiales</taxon>
        <taxon>Oxalobacteraceae</taxon>
        <taxon>Telluria group</taxon>
        <taxon>Massilia</taxon>
    </lineage>
</organism>
<dbReference type="InterPro" id="IPR003362">
    <property type="entry name" value="Bact_transf"/>
</dbReference>
<protein>
    <submittedName>
        <fullName evidence="9">TIGR03013 family PEP-CTERM/XrtA system glycosyltransferase</fullName>
    </submittedName>
</protein>
<comment type="subcellular location">
    <subcellularLocation>
        <location evidence="1">Membrane</location>
        <topology evidence="1">Multi-pass membrane protein</topology>
    </subcellularLocation>
</comment>
<dbReference type="EMBL" id="JAJHPV010000010">
    <property type="protein sequence ID" value="MCC6070654.1"/>
    <property type="molecule type" value="Genomic_DNA"/>
</dbReference>
<evidence type="ECO:0000256" key="1">
    <source>
        <dbReference type="ARBA" id="ARBA00004141"/>
    </source>
</evidence>
<evidence type="ECO:0000256" key="5">
    <source>
        <dbReference type="ARBA" id="ARBA00022989"/>
    </source>
</evidence>
<feature type="transmembrane region" description="Helical" evidence="7">
    <location>
        <begin position="84"/>
        <end position="105"/>
    </location>
</feature>
<dbReference type="PANTHER" id="PTHR30576">
    <property type="entry name" value="COLANIC BIOSYNTHESIS UDP-GLUCOSE LIPID CARRIER TRANSFERASE"/>
    <property type="match status" value="1"/>
</dbReference>
<feature type="domain" description="Bacterial sugar transferase" evidence="8">
    <location>
        <begin position="279"/>
        <end position="462"/>
    </location>
</feature>